<comment type="caution">
    <text evidence="2">The sequence shown here is derived from an EMBL/GenBank/DDBJ whole genome shotgun (WGS) entry which is preliminary data.</text>
</comment>
<dbReference type="Proteomes" id="UP001268864">
    <property type="component" value="Unassembled WGS sequence"/>
</dbReference>
<evidence type="ECO:0000313" key="3">
    <source>
        <dbReference type="Proteomes" id="UP001268864"/>
    </source>
</evidence>
<organism evidence="2 3">
    <name type="scientific">Haloarcula onubensis</name>
    <dbReference type="NCBI Taxonomy" id="2950539"/>
    <lineage>
        <taxon>Archaea</taxon>
        <taxon>Methanobacteriati</taxon>
        <taxon>Methanobacteriota</taxon>
        <taxon>Stenosarchaea group</taxon>
        <taxon>Halobacteria</taxon>
        <taxon>Halobacteriales</taxon>
        <taxon>Haloarculaceae</taxon>
        <taxon>Haloarcula</taxon>
    </lineage>
</organism>
<accession>A0ABU2FRW8</accession>
<reference evidence="2 3" key="1">
    <citation type="submission" date="2022-06" db="EMBL/GenBank/DDBJ databases">
        <title>Halomicroarcula sp. a new haloarchaeum isolate from saline soil.</title>
        <authorList>
            <person name="Strakova D."/>
            <person name="Galisteo C."/>
            <person name="Sanchez-Porro C."/>
            <person name="Ventosa A."/>
        </authorList>
    </citation>
    <scope>NUCLEOTIDE SEQUENCE [LARGE SCALE GENOMIC DNA]</scope>
    <source>
        <strain evidence="2 3">S3CR25-11</strain>
    </source>
</reference>
<keyword evidence="3" id="KW-1185">Reference proteome</keyword>
<dbReference type="EMBL" id="JAMQOS010000005">
    <property type="protein sequence ID" value="MDS0283512.1"/>
    <property type="molecule type" value="Genomic_DNA"/>
</dbReference>
<gene>
    <name evidence="2" type="ORF">NDI86_15395</name>
</gene>
<sequence length="90" mass="10133">MTTDTQPADSTAKSTLFCPECGYRSRCDGDWTRARSGRTVHYSCPDCHAEITARPASAEPEPNPVTGFWTRWTNSVRAWQAAWLKTLLRV</sequence>
<name>A0ABU2FRW8_9EURY</name>
<dbReference type="RefSeq" id="WP_310901343.1">
    <property type="nucleotide sequence ID" value="NZ_JAMQOS010000005.1"/>
</dbReference>
<evidence type="ECO:0000313" key="2">
    <source>
        <dbReference type="EMBL" id="MDS0283512.1"/>
    </source>
</evidence>
<dbReference type="Pfam" id="PF26408">
    <property type="entry name" value="DUF8106"/>
    <property type="match status" value="1"/>
</dbReference>
<feature type="domain" description="DUF8106" evidence="1">
    <location>
        <begin position="13"/>
        <end position="54"/>
    </location>
</feature>
<dbReference type="InterPro" id="IPR058419">
    <property type="entry name" value="DUF8106"/>
</dbReference>
<proteinExistence type="predicted"/>
<protein>
    <recommendedName>
        <fullName evidence="1">DUF8106 domain-containing protein</fullName>
    </recommendedName>
</protein>
<evidence type="ECO:0000259" key="1">
    <source>
        <dbReference type="Pfam" id="PF26408"/>
    </source>
</evidence>